<evidence type="ECO:0000256" key="7">
    <source>
        <dbReference type="SAM" id="MobiDB-lite"/>
    </source>
</evidence>
<feature type="transmembrane region" description="Helical" evidence="6">
    <location>
        <begin position="213"/>
        <end position="233"/>
    </location>
</feature>
<sequence>MQQYRFLISRRWLGYLAGAIVLAIACVGLGMWQLDRRDQKLVEISKVTNNYDGSVKRLDEVIGSRTAELPASAEWTRVVLHGSYSTDETVLARNRPLHQQSGYEIIVPFVLDSGDAILVDRGWVSTSSSGGVPESVPQPAAGQVTVTAWLRPIQTGIGQGSPEGQITAINPASVPSDSALYQSGYALMQSESPAATVTPDRLTKPSIDEGPHLSYGMQWFCFGLMIFIGYAYAARTEARNRRESAELADASSPATGSTASTPPRRRKRRSAEEEEDAILAEQGF</sequence>
<evidence type="ECO:0000313" key="9">
    <source>
        <dbReference type="Proteomes" id="UP001209083"/>
    </source>
</evidence>
<feature type="region of interest" description="Disordered" evidence="7">
    <location>
        <begin position="241"/>
        <end position="284"/>
    </location>
</feature>
<evidence type="ECO:0000256" key="3">
    <source>
        <dbReference type="ARBA" id="ARBA00022692"/>
    </source>
</evidence>
<comment type="subcellular location">
    <subcellularLocation>
        <location evidence="6">Cell membrane</location>
        <topology evidence="6">Multi-pass membrane protein</topology>
    </subcellularLocation>
    <subcellularLocation>
        <location evidence="1">Membrane</location>
    </subcellularLocation>
</comment>
<feature type="compositionally biased region" description="Low complexity" evidence="7">
    <location>
        <begin position="250"/>
        <end position="262"/>
    </location>
</feature>
<proteinExistence type="inferred from homology"/>
<organism evidence="8 9">
    <name type="scientific">Saxibacter everestensis</name>
    <dbReference type="NCBI Taxonomy" id="2909229"/>
    <lineage>
        <taxon>Bacteria</taxon>
        <taxon>Bacillati</taxon>
        <taxon>Actinomycetota</taxon>
        <taxon>Actinomycetes</taxon>
        <taxon>Micrococcales</taxon>
        <taxon>Brevibacteriaceae</taxon>
        <taxon>Saxibacter</taxon>
    </lineage>
</organism>
<reference evidence="8 9" key="1">
    <citation type="submission" date="2023-05" db="EMBL/GenBank/DDBJ databases">
        <title>Lithophilousrod everest ZFBP1038 complete genpme.</title>
        <authorList>
            <person name="Tian M."/>
        </authorList>
    </citation>
    <scope>NUCLEOTIDE SEQUENCE [LARGE SCALE GENOMIC DNA]</scope>
    <source>
        <strain evidence="8 9">ZFBP1038</strain>
    </source>
</reference>
<dbReference type="Proteomes" id="UP001209083">
    <property type="component" value="Chromosome"/>
</dbReference>
<dbReference type="RefSeq" id="WP_349640536.1">
    <property type="nucleotide sequence ID" value="NZ_CP090958.1"/>
</dbReference>
<evidence type="ECO:0000256" key="5">
    <source>
        <dbReference type="ARBA" id="ARBA00023136"/>
    </source>
</evidence>
<keyword evidence="5 6" id="KW-0472">Membrane</keyword>
<protein>
    <recommendedName>
        <fullName evidence="6">SURF1-like protein</fullName>
    </recommendedName>
</protein>
<accession>A0ABY8QXT8</accession>
<name>A0ABY8QXT8_9MICO</name>
<dbReference type="PROSITE" id="PS51257">
    <property type="entry name" value="PROKAR_LIPOPROTEIN"/>
    <property type="match status" value="1"/>
</dbReference>
<keyword evidence="6" id="KW-1003">Cell membrane</keyword>
<evidence type="ECO:0000256" key="1">
    <source>
        <dbReference type="ARBA" id="ARBA00004370"/>
    </source>
</evidence>
<gene>
    <name evidence="8" type="ORF">LWF01_08135</name>
</gene>
<keyword evidence="4 6" id="KW-1133">Transmembrane helix</keyword>
<dbReference type="InterPro" id="IPR045214">
    <property type="entry name" value="Surf1/Surf4"/>
</dbReference>
<comment type="similarity">
    <text evidence="2 6">Belongs to the SURF1 family.</text>
</comment>
<dbReference type="Pfam" id="PF02104">
    <property type="entry name" value="SURF1"/>
    <property type="match status" value="1"/>
</dbReference>
<evidence type="ECO:0000313" key="8">
    <source>
        <dbReference type="EMBL" id="WGW13713.1"/>
    </source>
</evidence>
<keyword evidence="9" id="KW-1185">Reference proteome</keyword>
<dbReference type="CDD" id="cd06662">
    <property type="entry name" value="SURF1"/>
    <property type="match status" value="1"/>
</dbReference>
<keyword evidence="3 6" id="KW-0812">Transmembrane</keyword>
<evidence type="ECO:0000256" key="2">
    <source>
        <dbReference type="ARBA" id="ARBA00007165"/>
    </source>
</evidence>
<evidence type="ECO:0000256" key="4">
    <source>
        <dbReference type="ARBA" id="ARBA00022989"/>
    </source>
</evidence>
<dbReference type="PANTHER" id="PTHR23427:SF2">
    <property type="entry name" value="SURFEIT LOCUS PROTEIN 1"/>
    <property type="match status" value="1"/>
</dbReference>
<dbReference type="PANTHER" id="PTHR23427">
    <property type="entry name" value="SURFEIT LOCUS PROTEIN"/>
    <property type="match status" value="1"/>
</dbReference>
<evidence type="ECO:0000256" key="6">
    <source>
        <dbReference type="RuleBase" id="RU363076"/>
    </source>
</evidence>
<dbReference type="EMBL" id="CP090958">
    <property type="protein sequence ID" value="WGW13713.1"/>
    <property type="molecule type" value="Genomic_DNA"/>
</dbReference>
<dbReference type="InterPro" id="IPR002994">
    <property type="entry name" value="Surf1/Shy1"/>
</dbReference>
<feature type="transmembrane region" description="Helical" evidence="6">
    <location>
        <begin position="12"/>
        <end position="32"/>
    </location>
</feature>
<dbReference type="PROSITE" id="PS50895">
    <property type="entry name" value="SURF1"/>
    <property type="match status" value="1"/>
</dbReference>